<dbReference type="PANTHER" id="PTHR47893:SF1">
    <property type="entry name" value="REGULATORY PROTEIN PCHR"/>
    <property type="match status" value="1"/>
</dbReference>
<evidence type="ECO:0000256" key="1">
    <source>
        <dbReference type="ARBA" id="ARBA00023015"/>
    </source>
</evidence>
<dbReference type="AlphaFoldDB" id="A0A085YZA9"/>
<dbReference type="InterPro" id="IPR053142">
    <property type="entry name" value="PchR_regulatory_protein"/>
</dbReference>
<keyword evidence="6" id="KW-1185">Reference proteome</keyword>
<sequence>MKIEIKSKDGLGMLAAFAEKVGGTLENGRVKVPEEFGIGFIQGYSFDERLRMMILNYELRQDFAISRRNQPTNMLIFNFQHIIKPSNSQTGFKFQPSVQIATQGLNVELFVPKNTIQNSISLSIDADYLRELIGSRIDHPLVNNILENKQPLLFEEFVFAPLLKVVDVIVTNNVPIPLQDFYYRLKTQELICQLLIELISRNDKKVYGLNIADIKMLYQVKERLLQDLEKAPSIAELSRFSGMSETKLKRLYNQVFGKSIFQYFQNFRMHEAARLLREERLSVSEVGYQLGFSNLGHFTKVFEEVIGVRPKRYSKSVNEVLMVPQK</sequence>
<dbReference type="STRING" id="236814.IX39_19785"/>
<organism evidence="5 6">
    <name type="scientific">Chryseobacterium formosense</name>
    <dbReference type="NCBI Taxonomy" id="236814"/>
    <lineage>
        <taxon>Bacteria</taxon>
        <taxon>Pseudomonadati</taxon>
        <taxon>Bacteroidota</taxon>
        <taxon>Flavobacteriia</taxon>
        <taxon>Flavobacteriales</taxon>
        <taxon>Weeksellaceae</taxon>
        <taxon>Chryseobacterium group</taxon>
        <taxon>Chryseobacterium</taxon>
    </lineage>
</organism>
<evidence type="ECO:0000313" key="6">
    <source>
        <dbReference type="Proteomes" id="UP000028713"/>
    </source>
</evidence>
<evidence type="ECO:0000256" key="2">
    <source>
        <dbReference type="ARBA" id="ARBA00023125"/>
    </source>
</evidence>
<reference evidence="5 6" key="1">
    <citation type="submission" date="2014-07" db="EMBL/GenBank/DDBJ databases">
        <title>Genome of Chryseobacterium formosense LMG 24722.</title>
        <authorList>
            <person name="Pipes S.E."/>
            <person name="Stropko S.J."/>
            <person name="Newman J.D."/>
        </authorList>
    </citation>
    <scope>NUCLEOTIDE SEQUENCE [LARGE SCALE GENOMIC DNA]</scope>
    <source>
        <strain evidence="5 6">LMG 24722</strain>
    </source>
</reference>
<dbReference type="InterPro" id="IPR009057">
    <property type="entry name" value="Homeodomain-like_sf"/>
</dbReference>
<keyword evidence="2" id="KW-0238">DNA-binding</keyword>
<gene>
    <name evidence="5" type="ORF">IX39_19785</name>
</gene>
<dbReference type="GO" id="GO:0003700">
    <property type="term" value="F:DNA-binding transcription factor activity"/>
    <property type="evidence" value="ECO:0007669"/>
    <property type="project" value="InterPro"/>
</dbReference>
<name>A0A085YZA9_9FLAO</name>
<keyword evidence="3" id="KW-0804">Transcription</keyword>
<dbReference type="SUPFAM" id="SSF46689">
    <property type="entry name" value="Homeodomain-like"/>
    <property type="match status" value="2"/>
</dbReference>
<evidence type="ECO:0000259" key="4">
    <source>
        <dbReference type="PROSITE" id="PS01124"/>
    </source>
</evidence>
<dbReference type="EMBL" id="JPRP01000005">
    <property type="protein sequence ID" value="KFE97522.1"/>
    <property type="molecule type" value="Genomic_DNA"/>
</dbReference>
<dbReference type="Pfam" id="PF12833">
    <property type="entry name" value="HTH_18"/>
    <property type="match status" value="1"/>
</dbReference>
<dbReference type="RefSeq" id="WP_051883063.1">
    <property type="nucleotide sequence ID" value="NZ_FPAP01000003.1"/>
</dbReference>
<dbReference type="eggNOG" id="COG2207">
    <property type="taxonomic scope" value="Bacteria"/>
</dbReference>
<keyword evidence="1" id="KW-0805">Transcription regulation</keyword>
<dbReference type="OrthoDB" id="1156172at2"/>
<dbReference type="SMART" id="SM00342">
    <property type="entry name" value="HTH_ARAC"/>
    <property type="match status" value="1"/>
</dbReference>
<dbReference type="GO" id="GO:0043565">
    <property type="term" value="F:sequence-specific DNA binding"/>
    <property type="evidence" value="ECO:0007669"/>
    <property type="project" value="InterPro"/>
</dbReference>
<feature type="domain" description="HTH araC/xylS-type" evidence="4">
    <location>
        <begin position="218"/>
        <end position="316"/>
    </location>
</feature>
<protein>
    <recommendedName>
        <fullName evidence="4">HTH araC/xylS-type domain-containing protein</fullName>
    </recommendedName>
</protein>
<evidence type="ECO:0000313" key="5">
    <source>
        <dbReference type="EMBL" id="KFE97522.1"/>
    </source>
</evidence>
<dbReference type="PROSITE" id="PS01124">
    <property type="entry name" value="HTH_ARAC_FAMILY_2"/>
    <property type="match status" value="1"/>
</dbReference>
<proteinExistence type="predicted"/>
<dbReference type="InterPro" id="IPR018060">
    <property type="entry name" value="HTH_AraC"/>
</dbReference>
<dbReference type="InterPro" id="IPR020449">
    <property type="entry name" value="Tscrpt_reg_AraC-type_HTH"/>
</dbReference>
<dbReference type="PRINTS" id="PR00032">
    <property type="entry name" value="HTHARAC"/>
</dbReference>
<accession>A0A085YZA9</accession>
<evidence type="ECO:0000256" key="3">
    <source>
        <dbReference type="ARBA" id="ARBA00023163"/>
    </source>
</evidence>
<dbReference type="Proteomes" id="UP000028713">
    <property type="component" value="Unassembled WGS sequence"/>
</dbReference>
<comment type="caution">
    <text evidence="5">The sequence shown here is derived from an EMBL/GenBank/DDBJ whole genome shotgun (WGS) entry which is preliminary data.</text>
</comment>
<dbReference type="Gene3D" id="1.10.10.60">
    <property type="entry name" value="Homeodomain-like"/>
    <property type="match status" value="1"/>
</dbReference>
<dbReference type="PANTHER" id="PTHR47893">
    <property type="entry name" value="REGULATORY PROTEIN PCHR"/>
    <property type="match status" value="1"/>
</dbReference>